<feature type="region of interest" description="Disordered" evidence="1">
    <location>
        <begin position="358"/>
        <end position="433"/>
    </location>
</feature>
<dbReference type="PANTHER" id="PTHR48209:SF2">
    <property type="entry name" value="FI24008P1"/>
    <property type="match status" value="1"/>
</dbReference>
<evidence type="ECO:0000256" key="1">
    <source>
        <dbReference type="SAM" id="MobiDB-lite"/>
    </source>
</evidence>
<evidence type="ECO:0000313" key="3">
    <source>
        <dbReference type="Proteomes" id="UP000225706"/>
    </source>
</evidence>
<dbReference type="Proteomes" id="UP000225706">
    <property type="component" value="Unassembled WGS sequence"/>
</dbReference>
<comment type="caution">
    <text evidence="2">The sequence shown here is derived from an EMBL/GenBank/DDBJ whole genome shotgun (WGS) entry which is preliminary data.</text>
</comment>
<name>A0A2B4SSE9_STYPI</name>
<sequence length="563" mass="66499">MVKTKKTAIWEETTSWWSKAKNKTETTRKKTKEKASKTRQKGKARKMATTWTTRKAKEIHPLPWKTMQGKDQKEILLWTETYFQVEDEAEEDDEDDEEGTRRKMLSFYTGRRYIRYHGRRRRVKIRKKYYFGLRRKPIRKFRRKIRIYIRRKYRKIKRFGRRWRVRIRRRWCGLRRFGRKWHVKRGGKWRKIKKVRLVLRWRKRKLRIRRRRKTWYLQRNRRWRRVRRKVRCSIRVRGKVEDAAEEDDEDDEEGCDGEPTEEEEVSILYEITASYFAVAPHTRLFNVLKGITRILTILAILTIEKRSLSVQHYVPEKIRKSGWKKNLLTEAADDVFCKEVAVRASKAKTAVHKIREKVQNGTGLGNEDAEDEELEDDENDEGDEGDTDEEDEDKDEDEGGEELEDEEDSFCSDMAIAGGKCSEGREDFSSEVESFSWVSSESRSCMEENNAEAPEIEDHVGKKIKTCVDNKEATEGVHREKMENINEAKEIFKKKNPSQEKEATTTAKKANEKTETKATTKKTAEAAPKATKKNKKTTKKKAHAAITMCVAYSLSRSIETSVS</sequence>
<feature type="compositionally biased region" description="Basic residues" evidence="1">
    <location>
        <begin position="530"/>
        <end position="542"/>
    </location>
</feature>
<feature type="compositionally biased region" description="Basic and acidic residues" evidence="1">
    <location>
        <begin position="22"/>
        <end position="36"/>
    </location>
</feature>
<reference evidence="3" key="1">
    <citation type="journal article" date="2017" name="bioRxiv">
        <title>Comparative analysis of the genomes of Stylophora pistillata and Acropora digitifera provides evidence for extensive differences between species of corals.</title>
        <authorList>
            <person name="Voolstra C.R."/>
            <person name="Li Y."/>
            <person name="Liew Y.J."/>
            <person name="Baumgarten S."/>
            <person name="Zoccola D."/>
            <person name="Flot J.-F."/>
            <person name="Tambutte S."/>
            <person name="Allemand D."/>
            <person name="Aranda M."/>
        </authorList>
    </citation>
    <scope>NUCLEOTIDE SEQUENCE [LARGE SCALE GENOMIC DNA]</scope>
</reference>
<feature type="compositionally biased region" description="Acidic residues" evidence="1">
    <location>
        <begin position="367"/>
        <end position="410"/>
    </location>
</feature>
<protein>
    <submittedName>
        <fullName evidence="2">Uncharacterized protein</fullName>
    </submittedName>
</protein>
<feature type="region of interest" description="Disordered" evidence="1">
    <location>
        <begin position="21"/>
        <end position="50"/>
    </location>
</feature>
<keyword evidence="3" id="KW-1185">Reference proteome</keyword>
<dbReference type="EMBL" id="LSMT01000034">
    <property type="protein sequence ID" value="PFX31518.1"/>
    <property type="molecule type" value="Genomic_DNA"/>
</dbReference>
<gene>
    <name evidence="2" type="ORF">AWC38_SpisGene3580</name>
</gene>
<accession>A0A2B4SSE9</accession>
<dbReference type="AlphaFoldDB" id="A0A2B4SSE9"/>
<feature type="compositionally biased region" description="Basic residues" evidence="1">
    <location>
        <begin position="37"/>
        <end position="46"/>
    </location>
</feature>
<evidence type="ECO:0000313" key="2">
    <source>
        <dbReference type="EMBL" id="PFX31518.1"/>
    </source>
</evidence>
<feature type="region of interest" description="Disordered" evidence="1">
    <location>
        <begin position="492"/>
        <end position="542"/>
    </location>
</feature>
<organism evidence="2 3">
    <name type="scientific">Stylophora pistillata</name>
    <name type="common">Smooth cauliflower coral</name>
    <dbReference type="NCBI Taxonomy" id="50429"/>
    <lineage>
        <taxon>Eukaryota</taxon>
        <taxon>Metazoa</taxon>
        <taxon>Cnidaria</taxon>
        <taxon>Anthozoa</taxon>
        <taxon>Hexacorallia</taxon>
        <taxon>Scleractinia</taxon>
        <taxon>Astrocoeniina</taxon>
        <taxon>Pocilloporidae</taxon>
        <taxon>Stylophora</taxon>
    </lineage>
</organism>
<dbReference type="PANTHER" id="PTHR48209">
    <property type="entry name" value="AGL056WP"/>
    <property type="match status" value="1"/>
</dbReference>
<feature type="compositionally biased region" description="Basic and acidic residues" evidence="1">
    <location>
        <begin position="492"/>
        <end position="524"/>
    </location>
</feature>
<proteinExistence type="predicted"/>